<protein>
    <recommendedName>
        <fullName evidence="2">3-methyl-2-oxobutanoate dehydrogenase (2-methylpropanoyl-transferring)</fullName>
        <ecNumber evidence="2">1.2.4.4</ecNumber>
    </recommendedName>
</protein>
<evidence type="ECO:0000256" key="2">
    <source>
        <dbReference type="ARBA" id="ARBA00012277"/>
    </source>
</evidence>
<proteinExistence type="predicted"/>
<dbReference type="SMART" id="SM00861">
    <property type="entry name" value="Transket_pyr"/>
    <property type="match status" value="1"/>
</dbReference>
<sequence>KQPSPFAKDFVSIFTLGDGSVNNGHYLSGENLANFAAFRNHRVPLLTCITDNGISISLRTHQYLQKSFLKRWQCKVIQARGDNAVDLMLRSHEALAYVRSNRKPAVLLVTDITRRFGHAATDRQAAYMTADEIRRRQATCAVTSLCSELVNANLYTAAEIRTRLEELHELTMDAFDTAHAEPKLSSREELVDRVSAPLLPMQAPYTQPPFLELTPQTPVPNVVSSTTGITGAAAHVMRKHMTKIFDDAMTSQPDIVYIGEDVQHGGYYMVTDGLDKKHPGRVQDFPPDETSLVGVGMGYRHSGLLPIVEIPYAKYLDCAMDMFTEACVMNFLSNGKQPNGMVFRLQGFAGGVFGGNYHTHNMLHMPPGFDVVCYSNGRDYARGMRYAIQQARGGRVSMFVDCTELLNLREVQRGVPWEMAYTADTEFCTYDDVFVYRGKATTHEAAQVDAKRLLIVTYGNGVPLALQAQEQLLQENRLEVDVCDCPLLSSVPAGLEALVGSGAYDRVLFADVCKEGQNPLSSHMVILMNRGKLGNGSIKSRCIAAPRTYNPLGNTLTFLNLHDIVRGVHEL</sequence>
<evidence type="ECO:0000256" key="1">
    <source>
        <dbReference type="ARBA" id="ARBA00001964"/>
    </source>
</evidence>
<dbReference type="InterPro" id="IPR005475">
    <property type="entry name" value="Transketolase-like_Pyr-bd"/>
</dbReference>
<keyword evidence="7" id="KW-1185">Reference proteome</keyword>
<dbReference type="SUPFAM" id="SSF52518">
    <property type="entry name" value="Thiamin diphosphate-binding fold (THDP-binding)"/>
    <property type="match status" value="2"/>
</dbReference>
<accession>A0A0S4IJM1</accession>
<evidence type="ECO:0000313" key="7">
    <source>
        <dbReference type="Proteomes" id="UP000051952"/>
    </source>
</evidence>
<feature type="non-terminal residue" evidence="6">
    <location>
        <position position="1"/>
    </location>
</feature>
<comment type="catalytic activity">
    <reaction evidence="4">
        <text>N(6)-[(R)-lipoyl]-L-lysyl-[protein] + 3-methyl-2-oxobutanoate + H(+) = N(6)-[(R)-S(8)-2-methylpropanoyldihydrolipoyl]-L-lysyl-[protein] + CO2</text>
        <dbReference type="Rhea" id="RHEA:13457"/>
        <dbReference type="Rhea" id="RHEA-COMP:10474"/>
        <dbReference type="Rhea" id="RHEA-COMP:10497"/>
        <dbReference type="ChEBI" id="CHEBI:11851"/>
        <dbReference type="ChEBI" id="CHEBI:15378"/>
        <dbReference type="ChEBI" id="CHEBI:16526"/>
        <dbReference type="ChEBI" id="CHEBI:83099"/>
        <dbReference type="ChEBI" id="CHEBI:83142"/>
        <dbReference type="EC" id="1.2.4.4"/>
    </reaction>
    <physiologicalReaction direction="left-to-right" evidence="4">
        <dbReference type="Rhea" id="RHEA:13458"/>
    </physiologicalReaction>
</comment>
<dbReference type="AlphaFoldDB" id="A0A0S4IJM1"/>
<reference evidence="7" key="1">
    <citation type="submission" date="2015-09" db="EMBL/GenBank/DDBJ databases">
        <authorList>
            <consortium name="Pathogen Informatics"/>
        </authorList>
    </citation>
    <scope>NUCLEOTIDE SEQUENCE [LARGE SCALE GENOMIC DNA]</scope>
    <source>
        <strain evidence="7">Lake Konstanz</strain>
    </source>
</reference>
<dbReference type="EMBL" id="CYKH01000209">
    <property type="protein sequence ID" value="CUE89681.1"/>
    <property type="molecule type" value="Genomic_DNA"/>
</dbReference>
<dbReference type="InterPro" id="IPR001017">
    <property type="entry name" value="DH_E1"/>
</dbReference>
<feature type="domain" description="Transketolase-like pyrimidine-binding" evidence="5">
    <location>
        <begin position="235"/>
        <end position="408"/>
    </location>
</feature>
<evidence type="ECO:0000313" key="6">
    <source>
        <dbReference type="EMBL" id="CUE89681.1"/>
    </source>
</evidence>
<dbReference type="Gene3D" id="3.40.50.970">
    <property type="match status" value="2"/>
</dbReference>
<dbReference type="Pfam" id="PF00676">
    <property type="entry name" value="E1_dh"/>
    <property type="match status" value="1"/>
</dbReference>
<dbReference type="VEuPathDB" id="TriTrypDB:BSAL_57175"/>
<dbReference type="Proteomes" id="UP000051952">
    <property type="component" value="Unassembled WGS sequence"/>
</dbReference>
<dbReference type="OrthoDB" id="192577at2759"/>
<evidence type="ECO:0000256" key="3">
    <source>
        <dbReference type="ARBA" id="ARBA00023002"/>
    </source>
</evidence>
<organism evidence="6 7">
    <name type="scientific">Bodo saltans</name>
    <name type="common">Flagellated protozoan</name>
    <dbReference type="NCBI Taxonomy" id="75058"/>
    <lineage>
        <taxon>Eukaryota</taxon>
        <taxon>Discoba</taxon>
        <taxon>Euglenozoa</taxon>
        <taxon>Kinetoplastea</taxon>
        <taxon>Metakinetoplastina</taxon>
        <taxon>Eubodonida</taxon>
        <taxon>Bodonidae</taxon>
        <taxon>Bodo</taxon>
    </lineage>
</organism>
<dbReference type="GO" id="GO:0003863">
    <property type="term" value="F:branched-chain 2-oxo acid dehydrogenase activity"/>
    <property type="evidence" value="ECO:0007669"/>
    <property type="project" value="UniProtKB-EC"/>
</dbReference>
<comment type="cofactor">
    <cofactor evidence="1">
        <name>thiamine diphosphate</name>
        <dbReference type="ChEBI" id="CHEBI:58937"/>
    </cofactor>
</comment>
<dbReference type="PANTHER" id="PTHR42980:SF1">
    <property type="entry name" value="2-OXOISOVALERATE DEHYDROGENASE SUBUNIT BETA, MITOCHONDRIAL"/>
    <property type="match status" value="1"/>
</dbReference>
<gene>
    <name evidence="6" type="ORF">BSAL_57175</name>
</gene>
<keyword evidence="3" id="KW-0560">Oxidoreductase</keyword>
<dbReference type="SUPFAM" id="SSF52922">
    <property type="entry name" value="TK C-terminal domain-like"/>
    <property type="match status" value="1"/>
</dbReference>
<dbReference type="InterPro" id="IPR009014">
    <property type="entry name" value="Transketo_C/PFOR_II"/>
</dbReference>
<dbReference type="PANTHER" id="PTHR42980">
    <property type="entry name" value="2-OXOISOVALERATE DEHYDROGENASE SUBUNIT BETA-RELATED"/>
    <property type="match status" value="1"/>
</dbReference>
<evidence type="ECO:0000256" key="4">
    <source>
        <dbReference type="ARBA" id="ARBA00051764"/>
    </source>
</evidence>
<name>A0A0S4IJM1_BODSA</name>
<dbReference type="GO" id="GO:0007584">
    <property type="term" value="P:response to nutrient"/>
    <property type="evidence" value="ECO:0007669"/>
    <property type="project" value="TreeGrafter"/>
</dbReference>
<evidence type="ECO:0000259" key="5">
    <source>
        <dbReference type="SMART" id="SM00861"/>
    </source>
</evidence>
<dbReference type="OMA" id="QCPPAVG"/>
<dbReference type="GO" id="GO:0009083">
    <property type="term" value="P:branched-chain amino acid catabolic process"/>
    <property type="evidence" value="ECO:0007669"/>
    <property type="project" value="TreeGrafter"/>
</dbReference>
<dbReference type="Pfam" id="PF02779">
    <property type="entry name" value="Transket_pyr"/>
    <property type="match status" value="1"/>
</dbReference>
<dbReference type="InterPro" id="IPR029061">
    <property type="entry name" value="THDP-binding"/>
</dbReference>
<dbReference type="EC" id="1.2.4.4" evidence="2"/>